<evidence type="ECO:0000256" key="1">
    <source>
        <dbReference type="SAM" id="MobiDB-lite"/>
    </source>
</evidence>
<comment type="caution">
    <text evidence="3">The sequence shown here is derived from an EMBL/GenBank/DDBJ whole genome shotgun (WGS) entry which is preliminary data.</text>
</comment>
<reference evidence="3 4" key="1">
    <citation type="submission" date="2017-11" db="EMBL/GenBank/DDBJ databases">
        <title>Comparative genomics of Botrytis spp.</title>
        <authorList>
            <person name="Valero-Jimenez C.A."/>
            <person name="Tapia P."/>
            <person name="Veloso J."/>
            <person name="Silva-Moreno E."/>
            <person name="Staats M."/>
            <person name="Valdes J.H."/>
            <person name="Van Kan J.A.L."/>
        </authorList>
    </citation>
    <scope>NUCLEOTIDE SEQUENCE [LARGE SCALE GENOMIC DNA]</scope>
    <source>
        <strain evidence="3 4">MUCL2830</strain>
    </source>
</reference>
<accession>A0A4Y8DEQ0</accession>
<evidence type="ECO:0000256" key="2">
    <source>
        <dbReference type="SAM" id="SignalP"/>
    </source>
</evidence>
<organism evidence="3 4">
    <name type="scientific">Botryotinia calthae</name>
    <dbReference type="NCBI Taxonomy" id="38488"/>
    <lineage>
        <taxon>Eukaryota</taxon>
        <taxon>Fungi</taxon>
        <taxon>Dikarya</taxon>
        <taxon>Ascomycota</taxon>
        <taxon>Pezizomycotina</taxon>
        <taxon>Leotiomycetes</taxon>
        <taxon>Helotiales</taxon>
        <taxon>Sclerotiniaceae</taxon>
        <taxon>Botryotinia</taxon>
    </lineage>
</organism>
<dbReference type="EMBL" id="PHWZ01000020">
    <property type="protein sequence ID" value="TEY84127.1"/>
    <property type="molecule type" value="Genomic_DNA"/>
</dbReference>
<protein>
    <recommendedName>
        <fullName evidence="5">Ig-like domain-containing protein</fullName>
    </recommendedName>
</protein>
<dbReference type="OrthoDB" id="3562896at2759"/>
<feature type="region of interest" description="Disordered" evidence="1">
    <location>
        <begin position="169"/>
        <end position="190"/>
    </location>
</feature>
<feature type="chain" id="PRO_5021232339" description="Ig-like domain-containing protein" evidence="2">
    <location>
        <begin position="20"/>
        <end position="466"/>
    </location>
</feature>
<proteinExistence type="predicted"/>
<dbReference type="STRING" id="38488.A0A4Y8DEQ0"/>
<evidence type="ECO:0000313" key="3">
    <source>
        <dbReference type="EMBL" id="TEY84127.1"/>
    </source>
</evidence>
<dbReference type="Proteomes" id="UP000297299">
    <property type="component" value="Unassembled WGS sequence"/>
</dbReference>
<evidence type="ECO:0008006" key="5">
    <source>
        <dbReference type="Google" id="ProtNLM"/>
    </source>
</evidence>
<name>A0A4Y8DEQ0_9HELO</name>
<sequence length="466" mass="48564">MTIGTTLLIISLWAIQAFGLNRLPKRTASISYNETSTSSGAATTIASPEASLECCYLSSFQVGQVLWYSESINITVATVSTIVYQYGNIAITSIQTVPTNFTAPSKPITRSSINDLPTTIIGTDLGVYGAETTFIQGTAFTDPYGTVYESPTPVWVYTNVIYATASPTSKHGSHGCPRPSDIKSSSGDEISPYPSGYFLVDEDTDYRQNSPGIFSTTLPTQLRDWMVSYAASDKSNTITNLENCKLGAGRGVPTAFVPYNEITVTFTTTSIMNSNYGIVASSTSETIEPSLSASSIISSTSSTSSTHTTTAYSTRLVTKTSTTTHTKTAVSVVNAAVIKTITSTPAELPSSVSKASSTSSTASLYIMMGDETMVQNKTVAGSVTTSAISGGGLGKIVVVMDWASTITSEGVLGTQTGTTTAKALADSTVAGAVESSKTSGGTLGRKTDIMWLGSATLVGLVGVLGL</sequence>
<feature type="signal peptide" evidence="2">
    <location>
        <begin position="1"/>
        <end position="19"/>
    </location>
</feature>
<gene>
    <name evidence="3" type="ORF">BOTCAL_0020g00020</name>
</gene>
<keyword evidence="4" id="KW-1185">Reference proteome</keyword>
<dbReference type="AlphaFoldDB" id="A0A4Y8DEQ0"/>
<keyword evidence="2" id="KW-0732">Signal</keyword>
<evidence type="ECO:0000313" key="4">
    <source>
        <dbReference type="Proteomes" id="UP000297299"/>
    </source>
</evidence>